<comment type="caution">
    <text evidence="1">The sequence shown here is derived from an EMBL/GenBank/DDBJ whole genome shotgun (WGS) entry which is preliminary data.</text>
</comment>
<keyword evidence="2" id="KW-1185">Reference proteome</keyword>
<protein>
    <submittedName>
        <fullName evidence="1">Uncharacterized protein</fullName>
    </submittedName>
</protein>
<reference evidence="1 2" key="1">
    <citation type="submission" date="2018-10" db="EMBL/GenBank/DDBJ databases">
        <title>A high-quality apple genome assembly.</title>
        <authorList>
            <person name="Hu J."/>
        </authorList>
    </citation>
    <scope>NUCLEOTIDE SEQUENCE [LARGE SCALE GENOMIC DNA]</scope>
    <source>
        <strain evidence="2">cv. HFTH1</strain>
        <tissue evidence="1">Young leaf</tissue>
    </source>
</reference>
<organism evidence="1 2">
    <name type="scientific">Malus domestica</name>
    <name type="common">Apple</name>
    <name type="synonym">Pyrus malus</name>
    <dbReference type="NCBI Taxonomy" id="3750"/>
    <lineage>
        <taxon>Eukaryota</taxon>
        <taxon>Viridiplantae</taxon>
        <taxon>Streptophyta</taxon>
        <taxon>Embryophyta</taxon>
        <taxon>Tracheophyta</taxon>
        <taxon>Spermatophyta</taxon>
        <taxon>Magnoliopsida</taxon>
        <taxon>eudicotyledons</taxon>
        <taxon>Gunneridae</taxon>
        <taxon>Pentapetalae</taxon>
        <taxon>rosids</taxon>
        <taxon>fabids</taxon>
        <taxon>Rosales</taxon>
        <taxon>Rosaceae</taxon>
        <taxon>Amygdaloideae</taxon>
        <taxon>Maleae</taxon>
        <taxon>Malus</taxon>
    </lineage>
</organism>
<name>A0A498II62_MALDO</name>
<dbReference type="Proteomes" id="UP000290289">
    <property type="component" value="Chromosome 12"/>
</dbReference>
<accession>A0A498II62</accession>
<proteinExistence type="predicted"/>
<dbReference type="AlphaFoldDB" id="A0A498II62"/>
<evidence type="ECO:0000313" key="1">
    <source>
        <dbReference type="EMBL" id="RXH81732.1"/>
    </source>
</evidence>
<sequence length="209" mass="23404">MRMTVLRSLNYTICRSECSCSKKTCNSIVLVLRCQRPQEPATWHVLLMGPSKIVAWTALLGDIIFLAPSSTKRANNNKGDDVTRKRVDNGGGVLGNGERYVVRSKAEEARDKRRSFLPYMQDFVGFFSNEFASILSDKSQFFGSGSLVSDAVKATVGSGSLVLRTCSQTQSRHPRESHRLVRTSFELILDGFLFVLEFHLTVWQLPPPL</sequence>
<gene>
    <name evidence="1" type="ORF">DVH24_036073</name>
</gene>
<evidence type="ECO:0000313" key="2">
    <source>
        <dbReference type="Proteomes" id="UP000290289"/>
    </source>
</evidence>
<dbReference type="EMBL" id="RDQH01000338">
    <property type="protein sequence ID" value="RXH81732.1"/>
    <property type="molecule type" value="Genomic_DNA"/>
</dbReference>